<name>A0A6J1CSV2_MOMCH</name>
<reference evidence="4" key="1">
    <citation type="submission" date="2025-08" db="UniProtKB">
        <authorList>
            <consortium name="RefSeq"/>
        </authorList>
    </citation>
    <scope>IDENTIFICATION</scope>
    <source>
        <strain evidence="4">OHB3-1</strain>
    </source>
</reference>
<dbReference type="RefSeq" id="XP_022144142.1">
    <property type="nucleotide sequence ID" value="XM_022288450.1"/>
</dbReference>
<feature type="coiled-coil region" evidence="1">
    <location>
        <begin position="206"/>
        <end position="271"/>
    </location>
</feature>
<dbReference type="GeneID" id="111013900"/>
<dbReference type="KEGG" id="mcha:111013900"/>
<gene>
    <name evidence="4" type="primary">LOC111013900</name>
</gene>
<evidence type="ECO:0000256" key="2">
    <source>
        <dbReference type="SAM" id="MobiDB-lite"/>
    </source>
</evidence>
<evidence type="ECO:0000256" key="1">
    <source>
        <dbReference type="SAM" id="Coils"/>
    </source>
</evidence>
<dbReference type="PANTHER" id="PTHR35992:SF1">
    <property type="entry name" value="CYTOMATRIX PROTEIN-LIKE PROTEIN"/>
    <property type="match status" value="1"/>
</dbReference>
<organism evidence="3 4">
    <name type="scientific">Momordica charantia</name>
    <name type="common">Bitter gourd</name>
    <name type="synonym">Balsam pear</name>
    <dbReference type="NCBI Taxonomy" id="3673"/>
    <lineage>
        <taxon>Eukaryota</taxon>
        <taxon>Viridiplantae</taxon>
        <taxon>Streptophyta</taxon>
        <taxon>Embryophyta</taxon>
        <taxon>Tracheophyta</taxon>
        <taxon>Spermatophyta</taxon>
        <taxon>Magnoliopsida</taxon>
        <taxon>eudicotyledons</taxon>
        <taxon>Gunneridae</taxon>
        <taxon>Pentapetalae</taxon>
        <taxon>rosids</taxon>
        <taxon>fabids</taxon>
        <taxon>Cucurbitales</taxon>
        <taxon>Cucurbitaceae</taxon>
        <taxon>Momordiceae</taxon>
        <taxon>Momordica</taxon>
    </lineage>
</organism>
<dbReference type="AlphaFoldDB" id="A0A6J1CSV2"/>
<protein>
    <submittedName>
        <fullName evidence="4">Uncharacterized protein LOC111013900 isoform X1</fullName>
    </submittedName>
</protein>
<feature type="compositionally biased region" description="Basic and acidic residues" evidence="2">
    <location>
        <begin position="324"/>
        <end position="344"/>
    </location>
</feature>
<sequence length="363" mass="41588">MGTIKRSKSSSQRKNWEKIFSALIRMLENQQTQLETLVKERKLLEDRIVIQHDRWASDTRLYEDYICQLKGDLVLRDMERSLEASKSDLNMSLKQKEGFLCQIISEQTNSELQDFKELFSLLCSKISDPSLQDIPSRSSLNSRKSIKKTRHSETLNKEVQRLENAYEKLASERSSEVTALLAEKSFVWNQYSIMESDYKSKLRQKHTEVELERTKIENLLANMEQLQSLNSEKDGTIVGLESKLEKMEVDSRKLNDEISRISHELEVLRNHTGPSVTTVLNRCTTSGFKASGSGVKERENKDSGSNINVRKKASSAQASCGNGDSRKEVGSSKRKRDIMCESRTPRLFTSSFKPPKLRSSMFV</sequence>
<dbReference type="OrthoDB" id="1921280at2759"/>
<dbReference type="Proteomes" id="UP000504603">
    <property type="component" value="Unplaced"/>
</dbReference>
<evidence type="ECO:0000313" key="3">
    <source>
        <dbReference type="Proteomes" id="UP000504603"/>
    </source>
</evidence>
<feature type="compositionally biased region" description="Polar residues" evidence="2">
    <location>
        <begin position="303"/>
        <end position="322"/>
    </location>
</feature>
<feature type="region of interest" description="Disordered" evidence="2">
    <location>
        <begin position="288"/>
        <end position="363"/>
    </location>
</feature>
<keyword evidence="1" id="KW-0175">Coiled coil</keyword>
<evidence type="ECO:0000313" key="4">
    <source>
        <dbReference type="RefSeq" id="XP_022144142.1"/>
    </source>
</evidence>
<accession>A0A6J1CSV2</accession>
<proteinExistence type="predicted"/>
<dbReference type="PANTHER" id="PTHR35992">
    <property type="entry name" value="CYTOMATRIX PROTEIN-LIKE PROTEIN"/>
    <property type="match status" value="1"/>
</dbReference>
<keyword evidence="3" id="KW-1185">Reference proteome</keyword>